<evidence type="ECO:0000313" key="3">
    <source>
        <dbReference type="Proteomes" id="UP001140949"/>
    </source>
</evidence>
<dbReference type="Proteomes" id="UP001140949">
    <property type="component" value="Unassembled WGS sequence"/>
</dbReference>
<dbReference type="PANTHER" id="PTHR34536">
    <property type="entry name" value="DENTIN SIALOPHOSPHOPROTEIN-LIKE PROTEIN"/>
    <property type="match status" value="1"/>
</dbReference>
<feature type="compositionally biased region" description="Basic residues" evidence="1">
    <location>
        <begin position="77"/>
        <end position="100"/>
    </location>
</feature>
<dbReference type="PANTHER" id="PTHR34536:SF6">
    <property type="entry name" value="DENTIN SIALOPHOSPHOPROTEIN-LIKE PROTEIN"/>
    <property type="match status" value="1"/>
</dbReference>
<feature type="compositionally biased region" description="Basic and acidic residues" evidence="1">
    <location>
        <begin position="61"/>
        <end position="76"/>
    </location>
</feature>
<evidence type="ECO:0000256" key="1">
    <source>
        <dbReference type="SAM" id="MobiDB-lite"/>
    </source>
</evidence>
<keyword evidence="3" id="KW-1185">Reference proteome</keyword>
<feature type="region of interest" description="Disordered" evidence="1">
    <location>
        <begin position="1"/>
        <end position="44"/>
    </location>
</feature>
<protein>
    <submittedName>
        <fullName evidence="2">Uncharacterized protein</fullName>
    </submittedName>
</protein>
<sequence length="138" mass="15746">MGRGSLIERDRPYGMPPIRGRSRGMSPDMSMPVGRARPGRYGPGMVKIGCRERYHAHISDDIIDSHCPVSRRDHSFSPRRRPFHLSRSHSRSPSRSRTRSPPRWASPRLRNDGRMNNGPAGFRRNSNLLISILKPPQL</sequence>
<organism evidence="2 3">
    <name type="scientific">Iris pallida</name>
    <name type="common">Sweet iris</name>
    <dbReference type="NCBI Taxonomy" id="29817"/>
    <lineage>
        <taxon>Eukaryota</taxon>
        <taxon>Viridiplantae</taxon>
        <taxon>Streptophyta</taxon>
        <taxon>Embryophyta</taxon>
        <taxon>Tracheophyta</taxon>
        <taxon>Spermatophyta</taxon>
        <taxon>Magnoliopsida</taxon>
        <taxon>Liliopsida</taxon>
        <taxon>Asparagales</taxon>
        <taxon>Iridaceae</taxon>
        <taxon>Iridoideae</taxon>
        <taxon>Irideae</taxon>
        <taxon>Iris</taxon>
    </lineage>
</organism>
<dbReference type="EMBL" id="JANAVB010028477">
    <property type="protein sequence ID" value="KAJ6815780.1"/>
    <property type="molecule type" value="Genomic_DNA"/>
</dbReference>
<gene>
    <name evidence="2" type="ORF">M6B38_132680</name>
</gene>
<reference evidence="2" key="2">
    <citation type="submission" date="2023-04" db="EMBL/GenBank/DDBJ databases">
        <authorList>
            <person name="Bruccoleri R.E."/>
            <person name="Oakeley E.J."/>
            <person name="Faust A.-M."/>
            <person name="Dessus-Babus S."/>
            <person name="Altorfer M."/>
            <person name="Burckhardt D."/>
            <person name="Oertli M."/>
            <person name="Naumann U."/>
            <person name="Petersen F."/>
            <person name="Wong J."/>
        </authorList>
    </citation>
    <scope>NUCLEOTIDE SEQUENCE</scope>
    <source>
        <strain evidence="2">GSM-AAB239-AS_SAM_17_03QT</strain>
        <tissue evidence="2">Leaf</tissue>
    </source>
</reference>
<name>A0AAX6FHD8_IRIPA</name>
<dbReference type="AlphaFoldDB" id="A0AAX6FHD8"/>
<reference evidence="2" key="1">
    <citation type="journal article" date="2023" name="GigaByte">
        <title>Genome assembly of the bearded iris, Iris pallida Lam.</title>
        <authorList>
            <person name="Bruccoleri R.E."/>
            <person name="Oakeley E.J."/>
            <person name="Faust A.M.E."/>
            <person name="Altorfer M."/>
            <person name="Dessus-Babus S."/>
            <person name="Burckhardt D."/>
            <person name="Oertli M."/>
            <person name="Naumann U."/>
            <person name="Petersen F."/>
            <person name="Wong J."/>
        </authorList>
    </citation>
    <scope>NUCLEOTIDE SEQUENCE</scope>
    <source>
        <strain evidence="2">GSM-AAB239-AS_SAM_17_03QT</strain>
    </source>
</reference>
<proteinExistence type="predicted"/>
<feature type="region of interest" description="Disordered" evidence="1">
    <location>
        <begin position="61"/>
        <end position="123"/>
    </location>
</feature>
<comment type="caution">
    <text evidence="2">The sequence shown here is derived from an EMBL/GenBank/DDBJ whole genome shotgun (WGS) entry which is preliminary data.</text>
</comment>
<feature type="compositionally biased region" description="Basic and acidic residues" evidence="1">
    <location>
        <begin position="1"/>
        <end position="12"/>
    </location>
</feature>
<evidence type="ECO:0000313" key="2">
    <source>
        <dbReference type="EMBL" id="KAJ6815780.1"/>
    </source>
</evidence>
<accession>A0AAX6FHD8</accession>